<feature type="domain" description="SAP" evidence="2">
    <location>
        <begin position="7"/>
        <end position="41"/>
    </location>
</feature>
<feature type="compositionally biased region" description="Polar residues" evidence="1">
    <location>
        <begin position="99"/>
        <end position="108"/>
    </location>
</feature>
<dbReference type="Gene3D" id="1.10.720.30">
    <property type="entry name" value="SAP domain"/>
    <property type="match status" value="1"/>
</dbReference>
<sequence>MDIMQELAKMKVQELRDELKRRCLNTAGVKQALMERLKEAILSDVPYESKVLQSDHPSAVSNNDNEGLHESEEPFDEDEEDACNGGSVNAGGSFFAHGTQHNMPSATQAELPHTEEVERDSNSSSDSSPKRRNESSPRREGGSNPRREGSDTRSGEKRKYNDTYSSRRSPPRANRSRSWQGAQNPKICPEPDGWEFSESVFMDTYNCDLNLVVDADGYTARPLSDEGFSHMWAGGRMNYGL</sequence>
<proteinExistence type="predicted"/>
<evidence type="ECO:0000313" key="3">
    <source>
        <dbReference type="EMBL" id="VEL24035.1"/>
    </source>
</evidence>
<dbReference type="OrthoDB" id="6273749at2759"/>
<feature type="compositionally biased region" description="Basic and acidic residues" evidence="1">
    <location>
        <begin position="112"/>
        <end position="121"/>
    </location>
</feature>
<dbReference type="GO" id="GO:0000380">
    <property type="term" value="P:alternative mRNA splicing, via spliceosome"/>
    <property type="evidence" value="ECO:0007669"/>
    <property type="project" value="TreeGrafter"/>
</dbReference>
<accession>A0A448WZ65</accession>
<feature type="compositionally biased region" description="Low complexity" evidence="1">
    <location>
        <begin position="166"/>
        <end position="178"/>
    </location>
</feature>
<protein>
    <recommendedName>
        <fullName evidence="2">SAP domain-containing protein</fullName>
    </recommendedName>
</protein>
<dbReference type="InterPro" id="IPR036361">
    <property type="entry name" value="SAP_dom_sf"/>
</dbReference>
<name>A0A448WZ65_9PLAT</name>
<feature type="region of interest" description="Disordered" evidence="1">
    <location>
        <begin position="51"/>
        <end position="190"/>
    </location>
</feature>
<dbReference type="PANTHER" id="PTHR12381">
    <property type="entry name" value="HETEROGENEOUS NUCLEAR RIBONUCLEOPROTEIN U FAMILY MEMBER"/>
    <property type="match status" value="1"/>
</dbReference>
<evidence type="ECO:0000256" key="1">
    <source>
        <dbReference type="SAM" id="MobiDB-lite"/>
    </source>
</evidence>
<feature type="non-terminal residue" evidence="3">
    <location>
        <position position="1"/>
    </location>
</feature>
<keyword evidence="4" id="KW-1185">Reference proteome</keyword>
<feature type="compositionally biased region" description="Basic and acidic residues" evidence="1">
    <location>
        <begin position="128"/>
        <end position="161"/>
    </location>
</feature>
<comment type="caution">
    <text evidence="3">The sequence shown here is derived from an EMBL/GenBank/DDBJ whole genome shotgun (WGS) entry which is preliminary data.</text>
</comment>
<dbReference type="PROSITE" id="PS50800">
    <property type="entry name" value="SAP"/>
    <property type="match status" value="1"/>
</dbReference>
<dbReference type="PANTHER" id="PTHR12381:SF56">
    <property type="entry name" value="B30.2_SPRY DOMAIN-CONTAINING PROTEIN-RELATED"/>
    <property type="match status" value="1"/>
</dbReference>
<feature type="compositionally biased region" description="Acidic residues" evidence="1">
    <location>
        <begin position="73"/>
        <end position="82"/>
    </location>
</feature>
<dbReference type="SUPFAM" id="SSF68906">
    <property type="entry name" value="SAP domain"/>
    <property type="match status" value="1"/>
</dbReference>
<feature type="compositionally biased region" description="Polar residues" evidence="1">
    <location>
        <begin position="51"/>
        <end position="65"/>
    </location>
</feature>
<dbReference type="Proteomes" id="UP000784294">
    <property type="component" value="Unassembled WGS sequence"/>
</dbReference>
<evidence type="ECO:0000259" key="2">
    <source>
        <dbReference type="PROSITE" id="PS50800"/>
    </source>
</evidence>
<dbReference type="SMART" id="SM00513">
    <property type="entry name" value="SAP"/>
    <property type="match status" value="1"/>
</dbReference>
<reference evidence="3" key="1">
    <citation type="submission" date="2018-11" db="EMBL/GenBank/DDBJ databases">
        <authorList>
            <consortium name="Pathogen Informatics"/>
        </authorList>
    </citation>
    <scope>NUCLEOTIDE SEQUENCE</scope>
</reference>
<gene>
    <name evidence="3" type="ORF">PXEA_LOCUS17475</name>
</gene>
<dbReference type="InterPro" id="IPR003034">
    <property type="entry name" value="SAP_dom"/>
</dbReference>
<dbReference type="Pfam" id="PF02037">
    <property type="entry name" value="SAP"/>
    <property type="match status" value="1"/>
</dbReference>
<dbReference type="GO" id="GO:0005634">
    <property type="term" value="C:nucleus"/>
    <property type="evidence" value="ECO:0007669"/>
    <property type="project" value="TreeGrafter"/>
</dbReference>
<dbReference type="EMBL" id="CAAALY010065450">
    <property type="protein sequence ID" value="VEL24035.1"/>
    <property type="molecule type" value="Genomic_DNA"/>
</dbReference>
<dbReference type="AlphaFoldDB" id="A0A448WZ65"/>
<organism evidence="3 4">
    <name type="scientific">Protopolystoma xenopodis</name>
    <dbReference type="NCBI Taxonomy" id="117903"/>
    <lineage>
        <taxon>Eukaryota</taxon>
        <taxon>Metazoa</taxon>
        <taxon>Spiralia</taxon>
        <taxon>Lophotrochozoa</taxon>
        <taxon>Platyhelminthes</taxon>
        <taxon>Monogenea</taxon>
        <taxon>Polyopisthocotylea</taxon>
        <taxon>Polystomatidea</taxon>
        <taxon>Polystomatidae</taxon>
        <taxon>Protopolystoma</taxon>
    </lineage>
</organism>
<dbReference type="GO" id="GO:0003723">
    <property type="term" value="F:RNA binding"/>
    <property type="evidence" value="ECO:0007669"/>
    <property type="project" value="TreeGrafter"/>
</dbReference>
<evidence type="ECO:0000313" key="4">
    <source>
        <dbReference type="Proteomes" id="UP000784294"/>
    </source>
</evidence>